<comment type="subcellular location">
    <subcellularLocation>
        <location evidence="2">Nucleus</location>
    </subcellularLocation>
</comment>
<keyword evidence="15" id="KW-1185">Reference proteome</keyword>
<dbReference type="Gene3D" id="3.40.532.10">
    <property type="entry name" value="Peptidase C12, ubiquitin carboxyl-terminal hydrolase"/>
    <property type="match status" value="1"/>
</dbReference>
<keyword evidence="5 10" id="KW-0833">Ubl conjugation pathway</keyword>
<feature type="site" description="Important for enzyme activity" evidence="10">
    <location>
        <position position="187"/>
    </location>
</feature>
<keyword evidence="4 10" id="KW-0645">Protease</keyword>
<keyword evidence="7 10" id="KW-0788">Thiol protease</keyword>
<feature type="compositionally biased region" description="Low complexity" evidence="12">
    <location>
        <begin position="288"/>
        <end position="297"/>
    </location>
</feature>
<dbReference type="FunFam" id="3.40.532.10:FF:000002">
    <property type="entry name" value="Ubiquitin carboxyl-terminal hydrolase"/>
    <property type="match status" value="1"/>
</dbReference>
<dbReference type="GO" id="GO:0005634">
    <property type="term" value="C:nucleus"/>
    <property type="evidence" value="ECO:0007669"/>
    <property type="project" value="UniProtKB-SubCell"/>
</dbReference>
<feature type="compositionally biased region" description="Polar residues" evidence="12">
    <location>
        <begin position="307"/>
        <end position="333"/>
    </location>
</feature>
<feature type="active site" description="Nucleophile" evidence="10">
    <location>
        <position position="94"/>
    </location>
</feature>
<feature type="compositionally biased region" description="Basic and acidic residues" evidence="12">
    <location>
        <begin position="577"/>
        <end position="597"/>
    </location>
</feature>
<evidence type="ECO:0000256" key="6">
    <source>
        <dbReference type="ARBA" id="ARBA00022801"/>
    </source>
</evidence>
<feature type="domain" description="UCH catalytic" evidence="13">
    <location>
        <begin position="4"/>
        <end position="238"/>
    </location>
</feature>
<dbReference type="SUPFAM" id="SSF54001">
    <property type="entry name" value="Cysteine proteinases"/>
    <property type="match status" value="1"/>
</dbReference>
<dbReference type="CDD" id="cd09617">
    <property type="entry name" value="Peptidase_C12_UCH37_BAP1"/>
    <property type="match status" value="1"/>
</dbReference>
<evidence type="ECO:0000256" key="10">
    <source>
        <dbReference type="PROSITE-ProRule" id="PRU01393"/>
    </source>
</evidence>
<dbReference type="EC" id="3.4.19.12" evidence="11"/>
<dbReference type="AlphaFoldDB" id="A0A8C7P430"/>
<feature type="compositionally biased region" description="Basic residues" evidence="12">
    <location>
        <begin position="418"/>
        <end position="429"/>
    </location>
</feature>
<dbReference type="GeneTree" id="ENSGT00940000156388"/>
<gene>
    <name evidence="14" type="primary">LOC110528439</name>
</gene>
<dbReference type="GO" id="GO:0004843">
    <property type="term" value="F:cysteine-type deubiquitinase activity"/>
    <property type="evidence" value="ECO:0007669"/>
    <property type="project" value="UniProtKB-UniRule"/>
</dbReference>
<keyword evidence="6 10" id="KW-0378">Hydrolase</keyword>
<dbReference type="Pfam" id="PF18031">
    <property type="entry name" value="UCH_C"/>
    <property type="match status" value="1"/>
</dbReference>
<protein>
    <recommendedName>
        <fullName evidence="11">Ubiquitin carboxyl-terminal hydrolase</fullName>
        <ecNumber evidence="11">3.4.19.12</ecNumber>
    </recommendedName>
</protein>
<evidence type="ECO:0000256" key="5">
    <source>
        <dbReference type="ARBA" id="ARBA00022786"/>
    </source>
</evidence>
<feature type="region of interest" description="Disordered" evidence="12">
    <location>
        <begin position="454"/>
        <end position="525"/>
    </location>
</feature>
<name>A0A8C7P430_ONCMY</name>
<dbReference type="PANTHER" id="PTHR10589:SF28">
    <property type="entry name" value="UBIQUITIN CARBOXYL-TERMINAL HYDROLASE BAP1"/>
    <property type="match status" value="1"/>
</dbReference>
<dbReference type="InterPro" id="IPR041507">
    <property type="entry name" value="UCH_C"/>
</dbReference>
<evidence type="ECO:0000259" key="13">
    <source>
        <dbReference type="PROSITE" id="PS52048"/>
    </source>
</evidence>
<evidence type="ECO:0000256" key="1">
    <source>
        <dbReference type="ARBA" id="ARBA00000707"/>
    </source>
</evidence>
<dbReference type="InterPro" id="IPR038765">
    <property type="entry name" value="Papain-like_cys_pep_sf"/>
</dbReference>
<dbReference type="GO" id="GO:0006325">
    <property type="term" value="P:chromatin organization"/>
    <property type="evidence" value="ECO:0007669"/>
    <property type="project" value="UniProtKB-KW"/>
</dbReference>
<evidence type="ECO:0000256" key="11">
    <source>
        <dbReference type="RuleBase" id="RU361215"/>
    </source>
</evidence>
<reference evidence="14" key="2">
    <citation type="submission" date="2025-08" db="UniProtKB">
        <authorList>
            <consortium name="Ensembl"/>
        </authorList>
    </citation>
    <scope>IDENTIFICATION</scope>
</reference>
<evidence type="ECO:0000256" key="2">
    <source>
        <dbReference type="ARBA" id="ARBA00004123"/>
    </source>
</evidence>
<dbReference type="PANTHER" id="PTHR10589">
    <property type="entry name" value="UBIQUITIN CARBOXYL-TERMINAL HYDROLASE"/>
    <property type="match status" value="1"/>
</dbReference>
<accession>A0A8C7P430</accession>
<comment type="similarity">
    <text evidence="3">Belongs to the peptidase C12 family. BAP1 subfamily.</text>
</comment>
<dbReference type="GO" id="GO:0006511">
    <property type="term" value="P:ubiquitin-dependent protein catabolic process"/>
    <property type="evidence" value="ECO:0007669"/>
    <property type="project" value="UniProtKB-UniRule"/>
</dbReference>
<dbReference type="PROSITE" id="PS52048">
    <property type="entry name" value="UCH_DOMAIN"/>
    <property type="match status" value="1"/>
</dbReference>
<evidence type="ECO:0000313" key="15">
    <source>
        <dbReference type="Proteomes" id="UP000694395"/>
    </source>
</evidence>
<keyword evidence="8" id="KW-0156">Chromatin regulator</keyword>
<organism evidence="14 15">
    <name type="scientific">Oncorhynchus mykiss</name>
    <name type="common">Rainbow trout</name>
    <name type="synonym">Salmo gairdneri</name>
    <dbReference type="NCBI Taxonomy" id="8022"/>
    <lineage>
        <taxon>Eukaryota</taxon>
        <taxon>Metazoa</taxon>
        <taxon>Chordata</taxon>
        <taxon>Craniata</taxon>
        <taxon>Vertebrata</taxon>
        <taxon>Euteleostomi</taxon>
        <taxon>Actinopterygii</taxon>
        <taxon>Neopterygii</taxon>
        <taxon>Teleostei</taxon>
        <taxon>Protacanthopterygii</taxon>
        <taxon>Salmoniformes</taxon>
        <taxon>Salmonidae</taxon>
        <taxon>Salmoninae</taxon>
        <taxon>Oncorhynchus</taxon>
    </lineage>
</organism>
<feature type="region of interest" description="Disordered" evidence="12">
    <location>
        <begin position="710"/>
        <end position="736"/>
    </location>
</feature>
<dbReference type="PRINTS" id="PR00707">
    <property type="entry name" value="UBCTHYDRLASE"/>
</dbReference>
<dbReference type="Ensembl" id="ENSOMYT00000018425.2">
    <property type="protein sequence ID" value="ENSOMYP00000016710.2"/>
    <property type="gene ID" value="ENSOMYG00000008181.2"/>
</dbReference>
<evidence type="ECO:0000256" key="3">
    <source>
        <dbReference type="ARBA" id="ARBA00007182"/>
    </source>
</evidence>
<comment type="catalytic activity">
    <reaction evidence="1 10 11">
        <text>Thiol-dependent hydrolysis of ester, thioester, amide, peptide and isopeptide bonds formed by the C-terminal Gly of ubiquitin (a 76-residue protein attached to proteins as an intracellular targeting signal).</text>
        <dbReference type="EC" id="3.4.19.12"/>
    </reaction>
</comment>
<evidence type="ECO:0000256" key="8">
    <source>
        <dbReference type="ARBA" id="ARBA00022853"/>
    </source>
</evidence>
<evidence type="ECO:0000256" key="7">
    <source>
        <dbReference type="ARBA" id="ARBA00022807"/>
    </source>
</evidence>
<feature type="active site" description="Proton donor" evidence="10">
    <location>
        <position position="172"/>
    </location>
</feature>
<dbReference type="Gene3D" id="1.20.58.860">
    <property type="match status" value="1"/>
</dbReference>
<keyword evidence="9" id="KW-0539">Nucleus</keyword>
<reference evidence="14" key="1">
    <citation type="submission" date="2020-07" db="EMBL/GenBank/DDBJ databases">
        <title>A long reads based de novo assembly of the rainbow trout Arlee double haploid line genome.</title>
        <authorList>
            <person name="Gao G."/>
            <person name="Palti Y."/>
        </authorList>
    </citation>
    <scope>NUCLEOTIDE SEQUENCE [LARGE SCALE GENOMIC DNA]</scope>
</reference>
<evidence type="ECO:0000256" key="12">
    <source>
        <dbReference type="SAM" id="MobiDB-lite"/>
    </source>
</evidence>
<evidence type="ECO:0000256" key="9">
    <source>
        <dbReference type="ARBA" id="ARBA00023242"/>
    </source>
</evidence>
<dbReference type="InterPro" id="IPR036959">
    <property type="entry name" value="Peptidase_C12_UCH_sf"/>
</dbReference>
<dbReference type="InterPro" id="IPR001578">
    <property type="entry name" value="Peptidase_C12_UCH"/>
</dbReference>
<dbReference type="GO" id="GO:0016579">
    <property type="term" value="P:protein deubiquitination"/>
    <property type="evidence" value="ECO:0007669"/>
    <property type="project" value="TreeGrafter"/>
</dbReference>
<dbReference type="PROSITE" id="PS52049">
    <property type="entry name" value="ULD"/>
    <property type="match status" value="1"/>
</dbReference>
<evidence type="ECO:0000313" key="14">
    <source>
        <dbReference type="Ensembl" id="ENSOMYP00000016710.2"/>
    </source>
</evidence>
<dbReference type="GO" id="GO:0005737">
    <property type="term" value="C:cytoplasm"/>
    <property type="evidence" value="ECO:0007669"/>
    <property type="project" value="TreeGrafter"/>
</dbReference>
<feature type="site" description="Transition state stabilizer" evidence="10">
    <location>
        <position position="88"/>
    </location>
</feature>
<feature type="region of interest" description="Disordered" evidence="12">
    <location>
        <begin position="273"/>
        <end position="437"/>
    </location>
</feature>
<feature type="compositionally biased region" description="Acidic residues" evidence="12">
    <location>
        <begin position="400"/>
        <end position="413"/>
    </location>
</feature>
<feature type="region of interest" description="Disordered" evidence="12">
    <location>
        <begin position="570"/>
        <end position="597"/>
    </location>
</feature>
<evidence type="ECO:0000256" key="4">
    <source>
        <dbReference type="ARBA" id="ARBA00022670"/>
    </source>
</evidence>
<reference evidence="14" key="3">
    <citation type="submission" date="2025-09" db="UniProtKB">
        <authorList>
            <consortium name="Ensembl"/>
        </authorList>
    </citation>
    <scope>IDENTIFICATION</scope>
</reference>
<sequence>MNKGWLELESDPASLCVFCMCVYNVGVKGVQVEEIYDLQSKCPSPVYGFIFLFKWIEERRSRRKVSTLVDETSVIDDDIVNDMFFAHQLIPNSCATHALLSVLLNCSGVELGTTLSRMKTFTKGFGPESKGYAIGNAPELAKAHNSHARPEPRHLPEKQNGISAVRTMEAFHFVSYVPIKDRLFELDGLKAYPIDHGPWGEEEEWTDKARRVIMERIGLATAGEPYHDIRFNLMAVVPDRRVKYESKLEILKRNRQMVLEGLQQVRRHRGLIRVTQPELVQDRKKPDSSPSDDTPPTIKKEEADPQPVTSQGAEQTPPTNTAAQSQLVASSSGKGKAMGKPAAPLGGAGTSQPVTSPIVPRLPAFLDNHNYAKSPMQEDEDLATGVGRPRVPGAPQPPYSDDDDYEDEEEEELGTPTRFRRKGVLRSRTGRVGGGSGVETKLALGVLAEKLKKEVQRKDSLATPLSVRTEGRTGGIVITAASQPSPTPSNESTDTASEIGSAFNSPLRSPARSQAATRPSSPVASHLSRVLFGEDEGLLRLDARQNRAVRELGPSVSTALLHLQEDGVIYTVPPPGEEGRVSVEGDGVKEEGKEGPSVEVKEEEIRDATEVKPSMEKVISTETVGSNKPSGEKYSPKELLALLKCVEADIANYEVFLKEEVEKRKKYKIDDQRRTHNYDEFICTFISMLAQEGMLASLVEQNISVRRRQGVSIGRLHKQRKPDRRKRSRPYKAKRQ</sequence>
<feature type="compositionally biased region" description="Polar residues" evidence="12">
    <location>
        <begin position="480"/>
        <end position="523"/>
    </location>
</feature>
<proteinExistence type="inferred from homology"/>
<dbReference type="Proteomes" id="UP000694395">
    <property type="component" value="Chromosome 7"/>
</dbReference>
<dbReference type="Pfam" id="PF01088">
    <property type="entry name" value="Peptidase_C12"/>
    <property type="match status" value="1"/>
</dbReference>